<proteinExistence type="predicted"/>
<gene>
    <name evidence="1" type="ORF">GCM10020369_82930</name>
</gene>
<evidence type="ECO:0000313" key="2">
    <source>
        <dbReference type="Proteomes" id="UP001501676"/>
    </source>
</evidence>
<protein>
    <submittedName>
        <fullName evidence="1">Uncharacterized protein</fullName>
    </submittedName>
</protein>
<sequence>MDEQIAVTYRRTDDGWEPVLSTGERLAPSADLVTARATVRDRLGVEPTTGTETVKVPLDGHGVGWADLRFELLPPLYGADAPTVEQNERLTTCFEYYRDRVPAGMRVECAGNRVRVDPAPSGLQAELFAALEGAEQVCSTDEARRQLRDALAIEVPPGFVRVAHDYVGLEEFGDVGHLHLVLAERWPTDAPCL</sequence>
<name>A0ABP6TBX1_9ACTN</name>
<dbReference type="EMBL" id="BAAAYN010000094">
    <property type="protein sequence ID" value="GAA3398718.1"/>
    <property type="molecule type" value="Genomic_DNA"/>
</dbReference>
<accession>A0ABP6TBX1</accession>
<reference evidence="2" key="1">
    <citation type="journal article" date="2019" name="Int. J. Syst. Evol. Microbiol.">
        <title>The Global Catalogue of Microorganisms (GCM) 10K type strain sequencing project: providing services to taxonomists for standard genome sequencing and annotation.</title>
        <authorList>
            <consortium name="The Broad Institute Genomics Platform"/>
            <consortium name="The Broad Institute Genome Sequencing Center for Infectious Disease"/>
            <person name="Wu L."/>
            <person name="Ma J."/>
        </authorList>
    </citation>
    <scope>NUCLEOTIDE SEQUENCE [LARGE SCALE GENOMIC DNA]</scope>
    <source>
        <strain evidence="2">JCM 9458</strain>
    </source>
</reference>
<comment type="caution">
    <text evidence="1">The sequence shown here is derived from an EMBL/GenBank/DDBJ whole genome shotgun (WGS) entry which is preliminary data.</text>
</comment>
<evidence type="ECO:0000313" key="1">
    <source>
        <dbReference type="EMBL" id="GAA3398718.1"/>
    </source>
</evidence>
<dbReference type="Proteomes" id="UP001501676">
    <property type="component" value="Unassembled WGS sequence"/>
</dbReference>
<organism evidence="1 2">
    <name type="scientific">Cryptosporangium minutisporangium</name>
    <dbReference type="NCBI Taxonomy" id="113569"/>
    <lineage>
        <taxon>Bacteria</taxon>
        <taxon>Bacillati</taxon>
        <taxon>Actinomycetota</taxon>
        <taxon>Actinomycetes</taxon>
        <taxon>Cryptosporangiales</taxon>
        <taxon>Cryptosporangiaceae</taxon>
        <taxon>Cryptosporangium</taxon>
    </lineage>
</organism>
<dbReference type="RefSeq" id="WP_345733849.1">
    <property type="nucleotide sequence ID" value="NZ_BAAAYN010000094.1"/>
</dbReference>
<keyword evidence="2" id="KW-1185">Reference proteome</keyword>